<protein>
    <recommendedName>
        <fullName evidence="8">tRNA N6-adenosine threonylcarbamoyltransferase</fullName>
        <ecNumber evidence="8">2.3.1.234</ecNumber>
    </recommendedName>
    <alternativeName>
        <fullName evidence="8">N6-L-threonylcarbamoyladenine synthase</fullName>
        <shortName evidence="8">t(6)A synthase</shortName>
    </alternativeName>
    <alternativeName>
        <fullName evidence="8">t(6)A37 threonylcarbamoyladenosine biosynthesis protein TsaD</fullName>
    </alternativeName>
    <alternativeName>
        <fullName evidence="8">tRNA threonylcarbamoyladenosine biosynthesis protein TsaD</fullName>
    </alternativeName>
</protein>
<comment type="subcellular location">
    <subcellularLocation>
        <location evidence="8">Cytoplasm</location>
    </subcellularLocation>
</comment>
<dbReference type="Proteomes" id="UP001286174">
    <property type="component" value="Unassembled WGS sequence"/>
</dbReference>
<comment type="catalytic activity">
    <reaction evidence="7 8">
        <text>L-threonylcarbamoyladenylate + adenosine(37) in tRNA = N(6)-L-threonylcarbamoyladenosine(37) in tRNA + AMP + H(+)</text>
        <dbReference type="Rhea" id="RHEA:37059"/>
        <dbReference type="Rhea" id="RHEA-COMP:10162"/>
        <dbReference type="Rhea" id="RHEA-COMP:10163"/>
        <dbReference type="ChEBI" id="CHEBI:15378"/>
        <dbReference type="ChEBI" id="CHEBI:73682"/>
        <dbReference type="ChEBI" id="CHEBI:74411"/>
        <dbReference type="ChEBI" id="CHEBI:74418"/>
        <dbReference type="ChEBI" id="CHEBI:456215"/>
        <dbReference type="EC" id="2.3.1.234"/>
    </reaction>
</comment>
<evidence type="ECO:0000313" key="10">
    <source>
        <dbReference type="EMBL" id="MDX8420245.1"/>
    </source>
</evidence>
<evidence type="ECO:0000256" key="4">
    <source>
        <dbReference type="ARBA" id="ARBA00022723"/>
    </source>
</evidence>
<organism evidence="10 11">
    <name type="scientific">Grylomicrobium aquisgranensis</name>
    <dbReference type="NCBI Taxonomy" id="2926318"/>
    <lineage>
        <taxon>Bacteria</taxon>
        <taxon>Bacillati</taxon>
        <taxon>Bacillota</taxon>
        <taxon>Erysipelotrichia</taxon>
        <taxon>Erysipelotrichales</taxon>
        <taxon>Erysipelotrichaceae</taxon>
        <taxon>Grylomicrobium</taxon>
    </lineage>
</organism>
<feature type="binding site" evidence="8">
    <location>
        <begin position="134"/>
        <end position="138"/>
    </location>
    <ligand>
        <name>substrate</name>
    </ligand>
</feature>
<keyword evidence="1 8" id="KW-0963">Cytoplasm</keyword>
<dbReference type="Gene3D" id="3.30.420.40">
    <property type="match status" value="2"/>
</dbReference>
<feature type="binding site" evidence="8">
    <location>
        <position position="116"/>
    </location>
    <ligand>
        <name>Fe cation</name>
        <dbReference type="ChEBI" id="CHEBI:24875"/>
    </ligand>
</feature>
<dbReference type="PANTHER" id="PTHR11735">
    <property type="entry name" value="TRNA N6-ADENOSINE THREONYLCARBAMOYLTRANSFERASE"/>
    <property type="match status" value="1"/>
</dbReference>
<feature type="binding site" evidence="8">
    <location>
        <position position="301"/>
    </location>
    <ligand>
        <name>Fe cation</name>
        <dbReference type="ChEBI" id="CHEBI:24875"/>
    </ligand>
</feature>
<comment type="function">
    <text evidence="8">Required for the formation of a threonylcarbamoyl group on adenosine at position 37 (t(6)A37) in tRNAs that read codons beginning with adenine. Is involved in the transfer of the threonylcarbamoyl moiety of threonylcarbamoyl-AMP (TC-AMP) to the N6 group of A37, together with TsaE and TsaB. TsaD likely plays a direct catalytic role in this reaction.</text>
</comment>
<dbReference type="InterPro" id="IPR000905">
    <property type="entry name" value="Gcp-like_dom"/>
</dbReference>
<evidence type="ECO:0000256" key="7">
    <source>
        <dbReference type="ARBA" id="ARBA00048117"/>
    </source>
</evidence>
<dbReference type="AlphaFoldDB" id="A0AB35U425"/>
<dbReference type="NCBIfam" id="TIGR03723">
    <property type="entry name" value="T6A_TsaD_YgjD"/>
    <property type="match status" value="1"/>
</dbReference>
<dbReference type="GO" id="GO:0002949">
    <property type="term" value="P:tRNA threonylcarbamoyladenosine modification"/>
    <property type="evidence" value="ECO:0007669"/>
    <property type="project" value="UniProtKB-UniRule"/>
</dbReference>
<dbReference type="GO" id="GO:0005506">
    <property type="term" value="F:iron ion binding"/>
    <property type="evidence" value="ECO:0007669"/>
    <property type="project" value="UniProtKB-UniRule"/>
</dbReference>
<dbReference type="GO" id="GO:0061711">
    <property type="term" value="F:tRNA N(6)-L-threonylcarbamoyladenine synthase activity"/>
    <property type="evidence" value="ECO:0007669"/>
    <property type="project" value="UniProtKB-EC"/>
</dbReference>
<keyword evidence="5 8" id="KW-0408">Iron</keyword>
<keyword evidence="11" id="KW-1185">Reference proteome</keyword>
<keyword evidence="4 8" id="KW-0479">Metal-binding</keyword>
<dbReference type="InterPro" id="IPR017861">
    <property type="entry name" value="KAE1/TsaD"/>
</dbReference>
<evidence type="ECO:0000256" key="2">
    <source>
        <dbReference type="ARBA" id="ARBA00022679"/>
    </source>
</evidence>
<dbReference type="PROSITE" id="PS01016">
    <property type="entry name" value="GLYCOPROTEASE"/>
    <property type="match status" value="1"/>
</dbReference>
<dbReference type="PANTHER" id="PTHR11735:SF6">
    <property type="entry name" value="TRNA N6-ADENOSINE THREONYLCARBAMOYLTRANSFERASE, MITOCHONDRIAL"/>
    <property type="match status" value="1"/>
</dbReference>
<dbReference type="RefSeq" id="WP_370596432.1">
    <property type="nucleotide sequence ID" value="NZ_JALBUR010000027.1"/>
</dbReference>
<dbReference type="Pfam" id="PF00814">
    <property type="entry name" value="TsaD"/>
    <property type="match status" value="1"/>
</dbReference>
<dbReference type="FunFam" id="3.30.420.40:FF:000040">
    <property type="entry name" value="tRNA N6-adenosine threonylcarbamoyltransferase"/>
    <property type="match status" value="1"/>
</dbReference>
<dbReference type="SUPFAM" id="SSF53067">
    <property type="entry name" value="Actin-like ATPase domain"/>
    <property type="match status" value="1"/>
</dbReference>
<dbReference type="EMBL" id="JALBUR010000027">
    <property type="protein sequence ID" value="MDX8420245.1"/>
    <property type="molecule type" value="Genomic_DNA"/>
</dbReference>
<evidence type="ECO:0000256" key="3">
    <source>
        <dbReference type="ARBA" id="ARBA00022694"/>
    </source>
</evidence>
<dbReference type="CDD" id="cd24133">
    <property type="entry name" value="ASKHA_NBD_TsaD_bac"/>
    <property type="match status" value="1"/>
</dbReference>
<dbReference type="NCBIfam" id="TIGR00329">
    <property type="entry name" value="gcp_kae1"/>
    <property type="match status" value="1"/>
</dbReference>
<accession>A0AB35U425</accession>
<dbReference type="PRINTS" id="PR00789">
    <property type="entry name" value="OSIALOPTASE"/>
</dbReference>
<evidence type="ECO:0000256" key="8">
    <source>
        <dbReference type="HAMAP-Rule" id="MF_01445"/>
    </source>
</evidence>
<evidence type="ECO:0000256" key="5">
    <source>
        <dbReference type="ARBA" id="ARBA00023004"/>
    </source>
</evidence>
<feature type="binding site" evidence="8">
    <location>
        <position position="112"/>
    </location>
    <ligand>
        <name>Fe cation</name>
        <dbReference type="ChEBI" id="CHEBI:24875"/>
    </ligand>
</feature>
<dbReference type="HAMAP" id="MF_01445">
    <property type="entry name" value="TsaD"/>
    <property type="match status" value="1"/>
</dbReference>
<gene>
    <name evidence="8 10" type="primary">tsaD</name>
    <name evidence="10" type="ORF">MOZ60_09080</name>
</gene>
<evidence type="ECO:0000259" key="9">
    <source>
        <dbReference type="Pfam" id="PF00814"/>
    </source>
</evidence>
<feature type="binding site" evidence="8">
    <location>
        <position position="272"/>
    </location>
    <ligand>
        <name>substrate</name>
    </ligand>
</feature>
<name>A0AB35U425_9FIRM</name>
<sequence length="337" mass="36525">MTLILAIETSCDETACAVVRDGREILSSIVSSQINVHTLYGGVVPEVASRIHVENISAVIHEAVRRSGVTMDDIDAVAYTQGPGLIGSLHVGVQAAKTLAWEFHKPLVPINHMTGHIYANRFVDTLEFPLLALVISGGHSQLVWMKNDWDFKVIGTTWDDAIGEAYDKVSRVLGTGYPGGPVIDKMAKLGHPHYTLPTPRVQGKYDFSFSGLKTAVSQLIQREEKKGNPIVKEDVAYAFQEAALGSMVEKTLNAVADLHPKTVVLAGGVAANSRLRELMKEKMTKFPEVKLIIPGIKYCTDNAAMIGAAGYVAYQHHLFGDFTASADPSLEMPGEGE</sequence>
<proteinExistence type="inferred from homology"/>
<dbReference type="FunFam" id="3.30.420.40:FF:000012">
    <property type="entry name" value="tRNA N6-adenosine threonylcarbamoyltransferase"/>
    <property type="match status" value="1"/>
</dbReference>
<dbReference type="InterPro" id="IPR022450">
    <property type="entry name" value="TsaD"/>
</dbReference>
<keyword evidence="6 8" id="KW-0012">Acyltransferase</keyword>
<keyword evidence="3 8" id="KW-0819">tRNA processing</keyword>
<keyword evidence="2 8" id="KW-0808">Transferase</keyword>
<feature type="domain" description="Gcp-like" evidence="9">
    <location>
        <begin position="24"/>
        <end position="307"/>
    </location>
</feature>
<dbReference type="InterPro" id="IPR043129">
    <property type="entry name" value="ATPase_NBD"/>
</dbReference>
<reference evidence="10 11" key="1">
    <citation type="submission" date="2022-03" db="EMBL/GenBank/DDBJ databases">
        <title>Novel taxa within the pig intestine.</title>
        <authorList>
            <person name="Wylensek D."/>
            <person name="Bishof K."/>
            <person name="Afrizal A."/>
            <person name="Clavel T."/>
        </authorList>
    </citation>
    <scope>NUCLEOTIDE SEQUENCE [LARGE SCALE GENOMIC DNA]</scope>
    <source>
        <strain evidence="10 11">CLA-KB-P133</strain>
    </source>
</reference>
<feature type="binding site" evidence="8">
    <location>
        <position position="184"/>
    </location>
    <ligand>
        <name>substrate</name>
    </ligand>
</feature>
<evidence type="ECO:0000256" key="1">
    <source>
        <dbReference type="ARBA" id="ARBA00022490"/>
    </source>
</evidence>
<evidence type="ECO:0000313" key="11">
    <source>
        <dbReference type="Proteomes" id="UP001286174"/>
    </source>
</evidence>
<dbReference type="InterPro" id="IPR017860">
    <property type="entry name" value="Peptidase_M22_CS"/>
</dbReference>
<comment type="cofactor">
    <cofactor evidence="8">
        <name>Fe(2+)</name>
        <dbReference type="ChEBI" id="CHEBI:29033"/>
    </cofactor>
    <text evidence="8">Binds 1 Fe(2+) ion per subunit.</text>
</comment>
<evidence type="ECO:0000256" key="6">
    <source>
        <dbReference type="ARBA" id="ARBA00023315"/>
    </source>
</evidence>
<comment type="caution">
    <text evidence="10">The sequence shown here is derived from an EMBL/GenBank/DDBJ whole genome shotgun (WGS) entry which is preliminary data.</text>
</comment>
<dbReference type="GO" id="GO:0005737">
    <property type="term" value="C:cytoplasm"/>
    <property type="evidence" value="ECO:0007669"/>
    <property type="project" value="UniProtKB-SubCell"/>
</dbReference>
<comment type="similarity">
    <text evidence="8">Belongs to the KAE1 / TsaD family.</text>
</comment>
<dbReference type="EC" id="2.3.1.234" evidence="8"/>
<feature type="binding site" evidence="8">
    <location>
        <position position="167"/>
    </location>
    <ligand>
        <name>substrate</name>
    </ligand>
</feature>
<feature type="binding site" evidence="8">
    <location>
        <position position="180"/>
    </location>
    <ligand>
        <name>substrate</name>
    </ligand>
</feature>